<dbReference type="PANTHER" id="PTHR37423:SF2">
    <property type="entry name" value="MEMBRANE-BOUND LYTIC MUREIN TRANSGLYCOSYLASE C"/>
    <property type="match status" value="1"/>
</dbReference>
<dbReference type="AlphaFoldDB" id="A0A7C9HEW7"/>
<dbReference type="InterPro" id="IPR000189">
    <property type="entry name" value="Transglyc_AS"/>
</dbReference>
<dbReference type="Gene3D" id="1.10.530.10">
    <property type="match status" value="1"/>
</dbReference>
<dbReference type="GO" id="GO:0008933">
    <property type="term" value="F:peptidoglycan lytic transglycosylase activity"/>
    <property type="evidence" value="ECO:0007669"/>
    <property type="project" value="InterPro"/>
</dbReference>
<comment type="similarity">
    <text evidence="1">Belongs to the transglycosylase Slt family.</text>
</comment>
<comment type="caution">
    <text evidence="4">The sequence shown here is derived from an EMBL/GenBank/DDBJ whole genome shotgun (WGS) entry which is preliminary data.</text>
</comment>
<dbReference type="InterPro" id="IPR023346">
    <property type="entry name" value="Lysozyme-like_dom_sf"/>
</dbReference>
<protein>
    <submittedName>
        <fullName evidence="4">Lytic transglycosylase domain-containing protein</fullName>
    </submittedName>
</protein>
<evidence type="ECO:0000313" key="4">
    <source>
        <dbReference type="EMBL" id="MUL28610.1"/>
    </source>
</evidence>
<gene>
    <name evidence="4" type="ORF">F0475_09945</name>
</gene>
<dbReference type="EMBL" id="VVIQ01000011">
    <property type="protein sequence ID" value="MUL28610.1"/>
    <property type="molecule type" value="Genomic_DNA"/>
</dbReference>
<dbReference type="PANTHER" id="PTHR37423">
    <property type="entry name" value="SOLUBLE LYTIC MUREIN TRANSGLYCOSYLASE-RELATED"/>
    <property type="match status" value="1"/>
</dbReference>
<dbReference type="SUPFAM" id="SSF53955">
    <property type="entry name" value="Lysozyme-like"/>
    <property type="match status" value="1"/>
</dbReference>
<dbReference type="Pfam" id="PF01464">
    <property type="entry name" value="SLT"/>
    <property type="match status" value="1"/>
</dbReference>
<evidence type="ECO:0000256" key="1">
    <source>
        <dbReference type="ARBA" id="ARBA00007734"/>
    </source>
</evidence>
<dbReference type="CDD" id="cd16894">
    <property type="entry name" value="MltD-like"/>
    <property type="match status" value="1"/>
</dbReference>
<proteinExistence type="inferred from homology"/>
<dbReference type="GO" id="GO:0016020">
    <property type="term" value="C:membrane"/>
    <property type="evidence" value="ECO:0007669"/>
    <property type="project" value="InterPro"/>
</dbReference>
<dbReference type="InterPro" id="IPR008258">
    <property type="entry name" value="Transglycosylase_SLT_dom_1"/>
</dbReference>
<dbReference type="RefSeq" id="WP_155716480.1">
    <property type="nucleotide sequence ID" value="NZ_VVIQ01000011.1"/>
</dbReference>
<dbReference type="Proteomes" id="UP000482295">
    <property type="component" value="Unassembled WGS sequence"/>
</dbReference>
<feature type="chain" id="PRO_5028984994" evidence="2">
    <location>
        <begin position="23"/>
        <end position="388"/>
    </location>
</feature>
<dbReference type="GO" id="GO:0000270">
    <property type="term" value="P:peptidoglycan metabolic process"/>
    <property type="evidence" value="ECO:0007669"/>
    <property type="project" value="InterPro"/>
</dbReference>
<feature type="signal peptide" evidence="2">
    <location>
        <begin position="1"/>
        <end position="22"/>
    </location>
</feature>
<feature type="domain" description="Transglycosylase SLT" evidence="3">
    <location>
        <begin position="136"/>
        <end position="242"/>
    </location>
</feature>
<evidence type="ECO:0000256" key="2">
    <source>
        <dbReference type="SAM" id="SignalP"/>
    </source>
</evidence>
<evidence type="ECO:0000313" key="5">
    <source>
        <dbReference type="Proteomes" id="UP000482295"/>
    </source>
</evidence>
<sequence length="388" mass="43351">MKHKRYFVALLITLVTTASLHAQSQTVIDNHGKSLNVVIPTADGSLTGYVDVDYSDDKFYESGKLQGVNSEETTEKGTIGDLEEGLEGIKRKMRSLSEVMTLTCNDEVKRYIDRYTKAGRKSTSYLLGRASYYNPFFEKALRSYGLPQELKYLPIIESGLNPNATSRVGAAGLWQFMTTTGKQYNLQIDNYIDERRDPEKSSYAAARLLSDLYNRFGDWTLALAAYNCGPGRVSSAIAKAGGGSDFWAVYRYLPKETRGYVPAFIAVNYVMNYYGDYNITPLPTNLPAQCDTVVIEKDVTLAKVADVLGIELDKIKTLNPQYKLGVVKAFSTYGMAKLRLPADMIEKFNYSKELIYQDEASFEKTGPNVVATNTNQTTALHRQGVMMH</sequence>
<accession>A0A7C9HEW7</accession>
<evidence type="ECO:0000259" key="3">
    <source>
        <dbReference type="Pfam" id="PF01464"/>
    </source>
</evidence>
<organism evidence="4 5">
    <name type="scientific">Prevotella vespertina</name>
    <dbReference type="NCBI Taxonomy" id="2608404"/>
    <lineage>
        <taxon>Bacteria</taxon>
        <taxon>Pseudomonadati</taxon>
        <taxon>Bacteroidota</taxon>
        <taxon>Bacteroidia</taxon>
        <taxon>Bacteroidales</taxon>
        <taxon>Prevotellaceae</taxon>
        <taxon>Prevotella</taxon>
    </lineage>
</organism>
<keyword evidence="5" id="KW-1185">Reference proteome</keyword>
<keyword evidence="2" id="KW-0732">Signal</keyword>
<dbReference type="PROSITE" id="PS00922">
    <property type="entry name" value="TRANSGLYCOSYLASE"/>
    <property type="match status" value="1"/>
</dbReference>
<reference evidence="4 5" key="1">
    <citation type="submission" date="2019-09" db="EMBL/GenBank/DDBJ databases">
        <title>Prevotella A2879 sp. nov., isolated from an abscess of a patient.</title>
        <authorList>
            <person name="Buhl M."/>
            <person name="Oberhettinger P."/>
        </authorList>
    </citation>
    <scope>NUCLEOTIDE SEQUENCE [LARGE SCALE GENOMIC DNA]</scope>
    <source>
        <strain evidence="4 5">A2879</strain>
    </source>
</reference>
<name>A0A7C9HEW7_9BACT</name>